<name>A0A8S5P650_9CAUD</name>
<sequence>MYCKYCQCITKSVFEQYLNCSLSRDYCLKQKFCHKENKPVHTDDWQKCPKLVKEEDKNENFQKQTK</sequence>
<accession>A0A8S5P650</accession>
<reference evidence="1" key="1">
    <citation type="journal article" date="2021" name="Proc. Natl. Acad. Sci. U.S.A.">
        <title>A Catalog of Tens of Thousands of Viruses from Human Metagenomes Reveals Hidden Associations with Chronic Diseases.</title>
        <authorList>
            <person name="Tisza M.J."/>
            <person name="Buck C.B."/>
        </authorList>
    </citation>
    <scope>NUCLEOTIDE SEQUENCE</scope>
    <source>
        <strain evidence="1">CtsUY14</strain>
    </source>
</reference>
<evidence type="ECO:0000313" key="1">
    <source>
        <dbReference type="EMBL" id="DAE02482.1"/>
    </source>
</evidence>
<organism evidence="1">
    <name type="scientific">Siphoviridae sp. ctsUY14</name>
    <dbReference type="NCBI Taxonomy" id="2825693"/>
    <lineage>
        <taxon>Viruses</taxon>
        <taxon>Duplodnaviria</taxon>
        <taxon>Heunggongvirae</taxon>
        <taxon>Uroviricota</taxon>
        <taxon>Caudoviricetes</taxon>
    </lineage>
</organism>
<dbReference type="EMBL" id="BK015346">
    <property type="protein sequence ID" value="DAE02482.1"/>
    <property type="molecule type" value="Genomic_DNA"/>
</dbReference>
<proteinExistence type="predicted"/>
<protein>
    <submittedName>
        <fullName evidence="1">Uncharacterized protein</fullName>
    </submittedName>
</protein>